<sequence>MERRTILTLIGLTILNLSLAQTQTLTVYSGRGQSLVEPLVKQFERDTGIRVQVRYGTDAQILAALQEEGGRSPADVFWGNTSGALGRAAGLGLLRPLGDSLLKTPQAFAPASRSWVPVTLRLRVLAYNPQKFKPEELPQSILDLPRFAREKGLGGRVGWTPTYSSFQDMVAGMIALHGEAKTRAWLEEMKALAPKAYASNPAMLDAIRAGEVDLGSTNHYYVVRFRRAGYQLGMHHFQDGDVGNLALVTGAGILKTGKNLTAATRFLTYLLSPKAQQYFAGTIGEYPLVKGVVTDPNLLPLEEALAKSPRMDFEKLPLEQALRLLRELGIL</sequence>
<dbReference type="Pfam" id="PF13416">
    <property type="entry name" value="SBP_bac_8"/>
    <property type="match status" value="1"/>
</dbReference>
<dbReference type="SUPFAM" id="SSF53850">
    <property type="entry name" value="Periplasmic binding protein-like II"/>
    <property type="match status" value="1"/>
</dbReference>
<evidence type="ECO:0000256" key="2">
    <source>
        <dbReference type="ARBA" id="ARBA00022729"/>
    </source>
</evidence>
<dbReference type="Gene3D" id="3.40.190.10">
    <property type="entry name" value="Periplasmic binding protein-like II"/>
    <property type="match status" value="2"/>
</dbReference>
<accession>A0A0M9AEK0</accession>
<keyword evidence="2" id="KW-0732">Signal</keyword>
<dbReference type="AlphaFoldDB" id="A0A0M9AEK0"/>
<protein>
    <submittedName>
        <fullName evidence="4">Fe(3+)-binding periplasmic protein</fullName>
    </submittedName>
</protein>
<dbReference type="EMBL" id="LHCI01000106">
    <property type="protein sequence ID" value="KOX89245.1"/>
    <property type="molecule type" value="Genomic_DNA"/>
</dbReference>
<dbReference type="InterPro" id="IPR026045">
    <property type="entry name" value="Ferric-bd"/>
</dbReference>
<keyword evidence="3" id="KW-0479">Metal-binding</keyword>
<dbReference type="RefSeq" id="WP_053767122.1">
    <property type="nucleotide sequence ID" value="NZ_LHCI01000106.1"/>
</dbReference>
<proteinExistence type="inferred from homology"/>
<evidence type="ECO:0000256" key="1">
    <source>
        <dbReference type="ARBA" id="ARBA00008520"/>
    </source>
</evidence>
<dbReference type="GO" id="GO:0030288">
    <property type="term" value="C:outer membrane-bounded periplasmic space"/>
    <property type="evidence" value="ECO:0007669"/>
    <property type="project" value="TreeGrafter"/>
</dbReference>
<dbReference type="CDD" id="cd13543">
    <property type="entry name" value="PBP2_Fbp"/>
    <property type="match status" value="1"/>
</dbReference>
<dbReference type="PIRSF" id="PIRSF002825">
    <property type="entry name" value="CfbpA"/>
    <property type="match status" value="1"/>
</dbReference>
<reference evidence="4 5" key="1">
    <citation type="submission" date="2015-07" db="EMBL/GenBank/DDBJ databases">
        <authorList>
            <person name="Noorani M."/>
        </authorList>
    </citation>
    <scope>NUCLEOTIDE SEQUENCE [LARGE SCALE GENOMIC DNA]</scope>
    <source>
        <strain evidence="5">ATCC 25104 / DSM 625 / JCM 10724 / NBRC 103206 / NCIMB 11243 / YT-1</strain>
    </source>
</reference>
<evidence type="ECO:0000256" key="3">
    <source>
        <dbReference type="PIRSR" id="PIRSR002825-1"/>
    </source>
</evidence>
<evidence type="ECO:0000313" key="4">
    <source>
        <dbReference type="EMBL" id="KOX89245.1"/>
    </source>
</evidence>
<dbReference type="GO" id="GO:0046872">
    <property type="term" value="F:metal ion binding"/>
    <property type="evidence" value="ECO:0007669"/>
    <property type="project" value="UniProtKB-KW"/>
</dbReference>
<keyword evidence="3" id="KW-0408">Iron</keyword>
<feature type="binding site" evidence="3">
    <location>
        <position position="221"/>
    </location>
    <ligand>
        <name>Fe cation</name>
        <dbReference type="ChEBI" id="CHEBI:24875"/>
    </ligand>
</feature>
<organism evidence="4 5">
    <name type="scientific">Thermus aquaticus</name>
    <dbReference type="NCBI Taxonomy" id="271"/>
    <lineage>
        <taxon>Bacteria</taxon>
        <taxon>Thermotogati</taxon>
        <taxon>Deinococcota</taxon>
        <taxon>Deinococci</taxon>
        <taxon>Thermales</taxon>
        <taxon>Thermaceae</taxon>
        <taxon>Thermus</taxon>
    </lineage>
</organism>
<dbReference type="Proteomes" id="UP000037685">
    <property type="component" value="Unassembled WGS sequence"/>
</dbReference>
<gene>
    <name evidence="4" type="primary">fbpA</name>
    <name evidence="4" type="ORF">BVI061214_00403</name>
</gene>
<comment type="similarity">
    <text evidence="1">Belongs to the bacterial solute-binding protein 1 family.</text>
</comment>
<dbReference type="PANTHER" id="PTHR30006:SF15">
    <property type="entry name" value="IRON-UTILIZATION PERIPLASMIC PROTEIN"/>
    <property type="match status" value="1"/>
</dbReference>
<name>A0A0M9AEK0_THEAQ</name>
<dbReference type="InterPro" id="IPR006059">
    <property type="entry name" value="SBP"/>
</dbReference>
<feature type="binding site" evidence="3">
    <location>
        <position position="220"/>
    </location>
    <ligand>
        <name>Fe cation</name>
        <dbReference type="ChEBI" id="CHEBI:24875"/>
    </ligand>
</feature>
<evidence type="ECO:0000313" key="5">
    <source>
        <dbReference type="Proteomes" id="UP000037685"/>
    </source>
</evidence>
<comment type="caution">
    <text evidence="4">The sequence shown here is derived from an EMBL/GenBank/DDBJ whole genome shotgun (WGS) entry which is preliminary data.</text>
</comment>
<dbReference type="PATRIC" id="fig|271.14.peg.492"/>
<dbReference type="PANTHER" id="PTHR30006">
    <property type="entry name" value="THIAMINE-BINDING PERIPLASMIC PROTEIN-RELATED"/>
    <property type="match status" value="1"/>
</dbReference>